<dbReference type="RefSeq" id="WP_187778941.1">
    <property type="nucleotide sequence ID" value="NZ_JACTUZ010000051.1"/>
</dbReference>
<comment type="caution">
    <text evidence="4">The sequence shown here is derived from an EMBL/GenBank/DDBJ whole genome shotgun (WGS) entry which is preliminary data.</text>
</comment>
<dbReference type="Proteomes" id="UP000603940">
    <property type="component" value="Unassembled WGS sequence"/>
</dbReference>
<evidence type="ECO:0000313" key="4">
    <source>
        <dbReference type="EMBL" id="MBC9177822.1"/>
    </source>
</evidence>
<feature type="domain" description="DUF2786" evidence="2">
    <location>
        <begin position="7"/>
        <end position="44"/>
    </location>
</feature>
<dbReference type="EMBL" id="JACTUZ010000051">
    <property type="protein sequence ID" value="MBC9177822.1"/>
    <property type="molecule type" value="Genomic_DNA"/>
</dbReference>
<feature type="domain" description="DUF7168" evidence="3">
    <location>
        <begin position="65"/>
        <end position="189"/>
    </location>
</feature>
<evidence type="ECO:0000259" key="3">
    <source>
        <dbReference type="Pfam" id="PF23771"/>
    </source>
</evidence>
<organism evidence="4 5">
    <name type="scientific">Pseudoroseomonas ludipueritiae</name>
    <dbReference type="NCBI Taxonomy" id="198093"/>
    <lineage>
        <taxon>Bacteria</taxon>
        <taxon>Pseudomonadati</taxon>
        <taxon>Pseudomonadota</taxon>
        <taxon>Alphaproteobacteria</taxon>
        <taxon>Acetobacterales</taxon>
        <taxon>Acetobacteraceae</taxon>
        <taxon>Pseudoroseomonas</taxon>
    </lineage>
</organism>
<sequence length="233" mass="25138">MADMDSVKARIRALRARTVENGCTEAEALAAAAKVMDLLATHGLAAGDEEIAQEDVALGLRSQPALRPLFVVVAWVCHCEVLTVEGWERSSIRYIGRDPWPEAAAYLHAVVIGASRRALGDFKGTLAYRRRRPAARLVAEHHFLVGFVDGLRGKLVALKHARREAEEQRQDLAVARQAVARMDTVTIRDRGVRQGASYQDARAHGVQAGRAAHVGWGVGQSGPAGLLGGRGRG</sequence>
<dbReference type="InterPro" id="IPR055592">
    <property type="entry name" value="DUF7168"/>
</dbReference>
<name>A0ABR7R830_9PROT</name>
<dbReference type="Pfam" id="PF10979">
    <property type="entry name" value="DUF2786"/>
    <property type="match status" value="1"/>
</dbReference>
<protein>
    <submittedName>
        <fullName evidence="4">DUF2786 domain-containing protein</fullName>
    </submittedName>
</protein>
<keyword evidence="5" id="KW-1185">Reference proteome</keyword>
<dbReference type="Pfam" id="PF23771">
    <property type="entry name" value="DUF7168"/>
    <property type="match status" value="1"/>
</dbReference>
<gene>
    <name evidence="4" type="ORF">IBL25_12810</name>
</gene>
<dbReference type="InterPro" id="IPR024498">
    <property type="entry name" value="DUF2786"/>
</dbReference>
<keyword evidence="1" id="KW-0175">Coiled coil</keyword>
<feature type="coiled-coil region" evidence="1">
    <location>
        <begin position="148"/>
        <end position="178"/>
    </location>
</feature>
<accession>A0ABR7R830</accession>
<evidence type="ECO:0000256" key="1">
    <source>
        <dbReference type="SAM" id="Coils"/>
    </source>
</evidence>
<evidence type="ECO:0000313" key="5">
    <source>
        <dbReference type="Proteomes" id="UP000603940"/>
    </source>
</evidence>
<reference evidence="4 5" key="1">
    <citation type="journal article" date="2009" name="Int. J. Syst. Evol. Microbiol.">
        <title>Transfer of Teichococcus ludipueritiae and Muricoccus roseus to the genus Roseomonas, as Roseomonas ludipueritiae comb. nov. and Roseomonas rosea comb. nov., respectively, and emended description of the genus Roseomonas.</title>
        <authorList>
            <person name="Sanchez-Porro C."/>
            <person name="Gallego V."/>
            <person name="Busse H.J."/>
            <person name="Kampfer P."/>
            <person name="Ventosa A."/>
        </authorList>
    </citation>
    <scope>NUCLEOTIDE SEQUENCE [LARGE SCALE GENOMIC DNA]</scope>
    <source>
        <strain evidence="4 5">DSM 14915</strain>
    </source>
</reference>
<proteinExistence type="predicted"/>
<evidence type="ECO:0000259" key="2">
    <source>
        <dbReference type="Pfam" id="PF10979"/>
    </source>
</evidence>